<keyword evidence="5" id="KW-1133">Transmembrane helix</keyword>
<dbReference type="InterPro" id="IPR036138">
    <property type="entry name" value="PBP_dimer_sf"/>
</dbReference>
<dbReference type="PANTHER" id="PTHR30627">
    <property type="entry name" value="PEPTIDOGLYCAN D,D-TRANSPEPTIDASE"/>
    <property type="match status" value="1"/>
</dbReference>
<dbReference type="InterPro" id="IPR012338">
    <property type="entry name" value="Beta-lactam/transpept-like"/>
</dbReference>
<name>A0ABX0SGQ2_9ACTN</name>
<evidence type="ECO:0000259" key="6">
    <source>
        <dbReference type="Pfam" id="PF00905"/>
    </source>
</evidence>
<keyword evidence="8" id="KW-0131">Cell cycle</keyword>
<evidence type="ECO:0000256" key="5">
    <source>
        <dbReference type="SAM" id="Phobius"/>
    </source>
</evidence>
<dbReference type="PANTHER" id="PTHR30627:SF1">
    <property type="entry name" value="PEPTIDOGLYCAN D,D-TRANSPEPTIDASE FTSI"/>
    <property type="match status" value="1"/>
</dbReference>
<protein>
    <submittedName>
        <fullName evidence="8">Cell division protein FtsI (Penicillin-binding protein 3)</fullName>
    </submittedName>
</protein>
<dbReference type="EMBL" id="JAAMOZ010000001">
    <property type="protein sequence ID" value="NIH57519.1"/>
    <property type="molecule type" value="Genomic_DNA"/>
</dbReference>
<keyword evidence="9" id="KW-1185">Reference proteome</keyword>
<sequence length="634" mass="66737">MATSRNSHRSSSSSHVRGGRGTVRRRGLPIASSERRITVFFIFMAFVVSIASGRAVLLQGIDADANAQAAAEALTRTQTLEADRGLILDRNGEVLAETQPAFMVIADPWSIATNGTQDTSTMDDDDRVAAAQAPDAIAAILVRYLGGSKSDYLPKLEASHNDDGTANQYEVLARKVSAAVYQQLSAELEDAGWYGIYAQVDPVRYYPNGTLASNVVGFVNSEGDGAGGLEYSQDENLRGVDGTQTYQTSRYGTIPLGDTTLVEPVDGATYTLTIDSELQWMVQNELTNAVADAQAKSGTAIVMAVDTGEILAMANVPTFDSNDVSDASADDLGNRAVTDAYEPGSVQKVLTMAALLDAGLITPDTPVEVPSQISSGDRAISDAWTHGTLYLTARGVLAQSSNIGTVELARQMDKQTMVDYLSSFGLGNSTGIELPGETEGSLGILPDADMADYTRDQIAFGQGLSVTAVQEAAALAAVVNGGVYHAPTIVSSAVTSSGDQITVEHSEARRVISAEASEAIVNMMEASVASPEMTTADSTTIPGYRMAGKSGTAQKAGEYGNYDGGYTGSYVAVAPADDPQLLVYVVIDEPTNGYYGGVVAFPSAREIMMQALPRYGIAPSSSVPEYTDPLTYQP</sequence>
<keyword evidence="3 5" id="KW-0472">Membrane</keyword>
<feature type="region of interest" description="Disordered" evidence="4">
    <location>
        <begin position="1"/>
        <end position="27"/>
    </location>
</feature>
<evidence type="ECO:0000256" key="2">
    <source>
        <dbReference type="ARBA" id="ARBA00007171"/>
    </source>
</evidence>
<evidence type="ECO:0000259" key="7">
    <source>
        <dbReference type="Pfam" id="PF03717"/>
    </source>
</evidence>
<feature type="domain" description="Penicillin-binding protein dimerisation" evidence="7">
    <location>
        <begin position="80"/>
        <end position="254"/>
    </location>
</feature>
<dbReference type="GO" id="GO:0051301">
    <property type="term" value="P:cell division"/>
    <property type="evidence" value="ECO:0007669"/>
    <property type="project" value="UniProtKB-KW"/>
</dbReference>
<dbReference type="Gene3D" id="3.90.1310.10">
    <property type="entry name" value="Penicillin-binding protein 2a (Domain 2)"/>
    <property type="match status" value="1"/>
</dbReference>
<dbReference type="SUPFAM" id="SSF56519">
    <property type="entry name" value="Penicillin binding protein dimerisation domain"/>
    <property type="match status" value="1"/>
</dbReference>
<organism evidence="8 9">
    <name type="scientific">Brooklawnia cerclae</name>
    <dbReference type="NCBI Taxonomy" id="349934"/>
    <lineage>
        <taxon>Bacteria</taxon>
        <taxon>Bacillati</taxon>
        <taxon>Actinomycetota</taxon>
        <taxon>Actinomycetes</taxon>
        <taxon>Propionibacteriales</taxon>
        <taxon>Propionibacteriaceae</taxon>
        <taxon>Brooklawnia</taxon>
    </lineage>
</organism>
<evidence type="ECO:0000256" key="3">
    <source>
        <dbReference type="ARBA" id="ARBA00023136"/>
    </source>
</evidence>
<feature type="compositionally biased region" description="Low complexity" evidence="4">
    <location>
        <begin position="1"/>
        <end position="16"/>
    </location>
</feature>
<evidence type="ECO:0000256" key="4">
    <source>
        <dbReference type="SAM" id="MobiDB-lite"/>
    </source>
</evidence>
<keyword evidence="5" id="KW-0812">Transmembrane</keyword>
<feature type="domain" description="Penicillin-binding protein transpeptidase" evidence="6">
    <location>
        <begin position="298"/>
        <end position="608"/>
    </location>
</feature>
<evidence type="ECO:0000313" key="9">
    <source>
        <dbReference type="Proteomes" id="UP000749311"/>
    </source>
</evidence>
<dbReference type="Gene3D" id="3.30.450.330">
    <property type="match status" value="1"/>
</dbReference>
<feature type="transmembrane region" description="Helical" evidence="5">
    <location>
        <begin position="37"/>
        <end position="57"/>
    </location>
</feature>
<evidence type="ECO:0000313" key="8">
    <source>
        <dbReference type="EMBL" id="NIH57519.1"/>
    </source>
</evidence>
<evidence type="ECO:0000256" key="1">
    <source>
        <dbReference type="ARBA" id="ARBA00004370"/>
    </source>
</evidence>
<comment type="caution">
    <text evidence="8">The sequence shown here is derived from an EMBL/GenBank/DDBJ whole genome shotgun (WGS) entry which is preliminary data.</text>
</comment>
<comment type="subcellular location">
    <subcellularLocation>
        <location evidence="1">Membrane</location>
    </subcellularLocation>
</comment>
<dbReference type="Pfam" id="PF00905">
    <property type="entry name" value="Transpeptidase"/>
    <property type="match status" value="1"/>
</dbReference>
<comment type="similarity">
    <text evidence="2">Belongs to the transpeptidase family.</text>
</comment>
<dbReference type="InterPro" id="IPR050515">
    <property type="entry name" value="Beta-lactam/transpept"/>
</dbReference>
<dbReference type="InterPro" id="IPR001460">
    <property type="entry name" value="PCN-bd_Tpept"/>
</dbReference>
<accession>A0ABX0SGQ2</accession>
<dbReference type="SUPFAM" id="SSF56601">
    <property type="entry name" value="beta-lactamase/transpeptidase-like"/>
    <property type="match status" value="1"/>
</dbReference>
<dbReference type="Pfam" id="PF03717">
    <property type="entry name" value="PBP_dimer"/>
    <property type="match status" value="1"/>
</dbReference>
<keyword evidence="8" id="KW-0132">Cell division</keyword>
<proteinExistence type="inferred from homology"/>
<dbReference type="Proteomes" id="UP000749311">
    <property type="component" value="Unassembled WGS sequence"/>
</dbReference>
<dbReference type="Gene3D" id="3.40.710.10">
    <property type="entry name" value="DD-peptidase/beta-lactamase superfamily"/>
    <property type="match status" value="1"/>
</dbReference>
<reference evidence="8 9" key="1">
    <citation type="submission" date="2020-02" db="EMBL/GenBank/DDBJ databases">
        <title>Sequencing the genomes of 1000 actinobacteria strains.</title>
        <authorList>
            <person name="Klenk H.-P."/>
        </authorList>
    </citation>
    <scope>NUCLEOTIDE SEQUENCE [LARGE SCALE GENOMIC DNA]</scope>
    <source>
        <strain evidence="8 9">DSM 19609</strain>
    </source>
</reference>
<dbReference type="InterPro" id="IPR005311">
    <property type="entry name" value="PBP_dimer"/>
</dbReference>
<gene>
    <name evidence="8" type="ORF">FB473_002164</name>
</gene>